<dbReference type="GO" id="GO:0005782">
    <property type="term" value="C:peroxisomal matrix"/>
    <property type="evidence" value="ECO:0007669"/>
    <property type="project" value="TreeGrafter"/>
</dbReference>
<dbReference type="Pfam" id="PF00378">
    <property type="entry name" value="ECH_1"/>
    <property type="match status" value="1"/>
</dbReference>
<protein>
    <submittedName>
        <fullName evidence="1">Putative enoyl-CoA hydratase echA8</fullName>
    </submittedName>
</protein>
<reference evidence="1 2" key="1">
    <citation type="journal article" date="2018" name="BMC Genomics">
        <title>Comparative genome analyses reveal sequence features reflecting distinct modes of host-adaptation between dicot and monocot powdery mildew.</title>
        <authorList>
            <person name="Wu Y."/>
            <person name="Ma X."/>
            <person name="Pan Z."/>
            <person name="Kale S.D."/>
            <person name="Song Y."/>
            <person name="King H."/>
            <person name="Zhang Q."/>
            <person name="Presley C."/>
            <person name="Deng X."/>
            <person name="Wei C.I."/>
            <person name="Xiao S."/>
        </authorList>
    </citation>
    <scope>NUCLEOTIDE SEQUENCE [LARGE SCALE GENOMIC DNA]</scope>
    <source>
        <strain evidence="1">UMSG1</strain>
    </source>
</reference>
<name>A0A420J4N7_9PEZI</name>
<dbReference type="EMBL" id="MCBS01017956">
    <property type="protein sequence ID" value="RKF81733.1"/>
    <property type="molecule type" value="Genomic_DNA"/>
</dbReference>
<dbReference type="Gene3D" id="3.90.226.10">
    <property type="entry name" value="2-enoyl-CoA Hydratase, Chain A, domain 1"/>
    <property type="match status" value="1"/>
</dbReference>
<dbReference type="Proteomes" id="UP000285326">
    <property type="component" value="Unassembled WGS sequence"/>
</dbReference>
<gene>
    <name evidence="1" type="ORF">GcM1_179013</name>
</gene>
<dbReference type="PANTHER" id="PTHR43684">
    <property type="match status" value="1"/>
</dbReference>
<organism evidence="1 2">
    <name type="scientific">Golovinomyces cichoracearum</name>
    <dbReference type="NCBI Taxonomy" id="62708"/>
    <lineage>
        <taxon>Eukaryota</taxon>
        <taxon>Fungi</taxon>
        <taxon>Dikarya</taxon>
        <taxon>Ascomycota</taxon>
        <taxon>Pezizomycotina</taxon>
        <taxon>Leotiomycetes</taxon>
        <taxon>Erysiphales</taxon>
        <taxon>Erysiphaceae</taxon>
        <taxon>Golovinomyces</taxon>
    </lineage>
</organism>
<dbReference type="AlphaFoldDB" id="A0A420J4N7"/>
<accession>A0A420J4N7</accession>
<sequence length="137" mass="15438">MMMEEYKNIVIDISGQIGTIRLNRPETLNALSEDVIIELTSAFHLLDESPETVLTVLTGTGRFFSSGADVRSTKIMSYNETELGKILYKASQKRIHDVKEKIKYMTHLVPRLPPIYLLPSSSLACSRAVLIINWLTP</sequence>
<dbReference type="InterPro" id="IPR001753">
    <property type="entry name" value="Enoyl-CoA_hydra/iso"/>
</dbReference>
<dbReference type="SUPFAM" id="SSF52096">
    <property type="entry name" value="ClpP/crotonase"/>
    <property type="match status" value="1"/>
</dbReference>
<comment type="caution">
    <text evidence="1">The sequence shown here is derived from an EMBL/GenBank/DDBJ whole genome shotgun (WGS) entry which is preliminary data.</text>
</comment>
<dbReference type="PANTHER" id="PTHR43684:SF3">
    <property type="entry name" value="PEROXISOMAL D3,D2-ENOYL-COA ISOMERASE"/>
    <property type="match status" value="1"/>
</dbReference>
<dbReference type="InterPro" id="IPR029045">
    <property type="entry name" value="ClpP/crotonase-like_dom_sf"/>
</dbReference>
<evidence type="ECO:0000313" key="2">
    <source>
        <dbReference type="Proteomes" id="UP000285326"/>
    </source>
</evidence>
<dbReference type="InterPro" id="IPR051053">
    <property type="entry name" value="ECH/Chromodomain_protein"/>
</dbReference>
<dbReference type="CDD" id="cd06558">
    <property type="entry name" value="crotonase-like"/>
    <property type="match status" value="1"/>
</dbReference>
<evidence type="ECO:0000313" key="1">
    <source>
        <dbReference type="EMBL" id="RKF81733.1"/>
    </source>
</evidence>
<dbReference type="GO" id="GO:0006635">
    <property type="term" value="P:fatty acid beta-oxidation"/>
    <property type="evidence" value="ECO:0007669"/>
    <property type="project" value="TreeGrafter"/>
</dbReference>
<proteinExistence type="predicted"/>